<comment type="caution">
    <text evidence="1">The sequence shown here is derived from an EMBL/GenBank/DDBJ whole genome shotgun (WGS) entry which is preliminary data.</text>
</comment>
<gene>
    <name evidence="1" type="ORF">HID58_079346</name>
</gene>
<sequence length="333" mass="37141">MRIHGDTKFDEIAETMNPLPVELFRFSDYEQLMFLTNTNTDLSDQGLTMLLHNKLVTSGVEPLMMNINLKLVGAWMYARNSYRASFLASSSRHGQSYLKGLGVSAENPSDTFLTLGSVAVSKVVHLLLQNMEMSKKIESITVSEPNDYILNSPPQVSTLTSTYDPLLSVSDGPDSAVYVTFDAEMTKLTNICASLVMHVGVEDPHVRALPQGLQDIVGKIFTFRFTNSISLLNITLSLRHQRPSIANFAVQFNNLELKYLSSLRDWHIFIGNDNPGDVKQCSVTSRRFNSHGMIEENRGEAALLRARPVVLEMTVEEPTVTEDGHSVKKARVE</sequence>
<dbReference type="EMBL" id="JAGKQM010000018">
    <property type="protein sequence ID" value="KAH0862135.1"/>
    <property type="molecule type" value="Genomic_DNA"/>
</dbReference>
<organism evidence="1 2">
    <name type="scientific">Brassica napus</name>
    <name type="common">Rape</name>
    <dbReference type="NCBI Taxonomy" id="3708"/>
    <lineage>
        <taxon>Eukaryota</taxon>
        <taxon>Viridiplantae</taxon>
        <taxon>Streptophyta</taxon>
        <taxon>Embryophyta</taxon>
        <taxon>Tracheophyta</taxon>
        <taxon>Spermatophyta</taxon>
        <taxon>Magnoliopsida</taxon>
        <taxon>eudicotyledons</taxon>
        <taxon>Gunneridae</taxon>
        <taxon>Pentapetalae</taxon>
        <taxon>rosids</taxon>
        <taxon>malvids</taxon>
        <taxon>Brassicales</taxon>
        <taxon>Brassicaceae</taxon>
        <taxon>Brassiceae</taxon>
        <taxon>Brassica</taxon>
    </lineage>
</organism>
<evidence type="ECO:0000313" key="1">
    <source>
        <dbReference type="EMBL" id="KAH0862135.1"/>
    </source>
</evidence>
<proteinExistence type="predicted"/>
<accession>A0ABQ7Y1Q4</accession>
<keyword evidence="2" id="KW-1185">Reference proteome</keyword>
<name>A0ABQ7Y1Q4_BRANA</name>
<reference evidence="1 2" key="1">
    <citation type="submission" date="2021-05" db="EMBL/GenBank/DDBJ databases">
        <title>Genome Assembly of Synthetic Allotetraploid Brassica napus Reveals Homoeologous Exchanges between Subgenomes.</title>
        <authorList>
            <person name="Davis J.T."/>
        </authorList>
    </citation>
    <scope>NUCLEOTIDE SEQUENCE [LARGE SCALE GENOMIC DNA]</scope>
    <source>
        <strain evidence="2">cv. Da-Ae</strain>
        <tissue evidence="1">Seedling</tissue>
    </source>
</reference>
<dbReference type="Proteomes" id="UP000824890">
    <property type="component" value="Unassembled WGS sequence"/>
</dbReference>
<protein>
    <submittedName>
        <fullName evidence="1">Uncharacterized protein</fullName>
    </submittedName>
</protein>
<evidence type="ECO:0000313" key="2">
    <source>
        <dbReference type="Proteomes" id="UP000824890"/>
    </source>
</evidence>